<dbReference type="FunCoup" id="A0A068VE65">
    <property type="interactions" value="558"/>
</dbReference>
<accession>A0A068VE65</accession>
<comment type="subcellular location">
    <subcellularLocation>
        <location evidence="1">Preautophagosomal structure</location>
    </subcellularLocation>
</comment>
<reference evidence="6" key="1">
    <citation type="journal article" date="2014" name="Science">
        <title>The coffee genome provides insight into the convergent evolution of caffeine biosynthesis.</title>
        <authorList>
            <person name="Denoeud F."/>
            <person name="Carretero-Paulet L."/>
            <person name="Dereeper A."/>
            <person name="Droc G."/>
            <person name="Guyot R."/>
            <person name="Pietrella M."/>
            <person name="Zheng C."/>
            <person name="Alberti A."/>
            <person name="Anthony F."/>
            <person name="Aprea G."/>
            <person name="Aury J.M."/>
            <person name="Bento P."/>
            <person name="Bernard M."/>
            <person name="Bocs S."/>
            <person name="Campa C."/>
            <person name="Cenci A."/>
            <person name="Combes M.C."/>
            <person name="Crouzillat D."/>
            <person name="Da Silva C."/>
            <person name="Daddiego L."/>
            <person name="De Bellis F."/>
            <person name="Dussert S."/>
            <person name="Garsmeur O."/>
            <person name="Gayraud T."/>
            <person name="Guignon V."/>
            <person name="Jahn K."/>
            <person name="Jamilloux V."/>
            <person name="Joet T."/>
            <person name="Labadie K."/>
            <person name="Lan T."/>
            <person name="Leclercq J."/>
            <person name="Lepelley M."/>
            <person name="Leroy T."/>
            <person name="Li L.T."/>
            <person name="Librado P."/>
            <person name="Lopez L."/>
            <person name="Munoz A."/>
            <person name="Noel B."/>
            <person name="Pallavicini A."/>
            <person name="Perrotta G."/>
            <person name="Poncet V."/>
            <person name="Pot D."/>
            <person name="Priyono X."/>
            <person name="Rigoreau M."/>
            <person name="Rouard M."/>
            <person name="Rozas J."/>
            <person name="Tranchant-Dubreuil C."/>
            <person name="VanBuren R."/>
            <person name="Zhang Q."/>
            <person name="Andrade A.C."/>
            <person name="Argout X."/>
            <person name="Bertrand B."/>
            <person name="de Kochko A."/>
            <person name="Graziosi G."/>
            <person name="Henry R.J."/>
            <person name="Jayarama X."/>
            <person name="Ming R."/>
            <person name="Nagai C."/>
            <person name="Rounsley S."/>
            <person name="Sankoff D."/>
            <person name="Giuliano G."/>
            <person name="Albert V.A."/>
            <person name="Wincker P."/>
            <person name="Lashermes P."/>
        </authorList>
    </citation>
    <scope>NUCLEOTIDE SEQUENCE [LARGE SCALE GENOMIC DNA]</scope>
    <source>
        <strain evidence="6">cv. DH200-94</strain>
    </source>
</reference>
<dbReference type="PhylomeDB" id="A0A068VE65"/>
<evidence type="ECO:0000313" key="6">
    <source>
        <dbReference type="Proteomes" id="UP000295252"/>
    </source>
</evidence>
<dbReference type="GO" id="GO:0000407">
    <property type="term" value="C:phagophore assembly site"/>
    <property type="evidence" value="ECO:0007669"/>
    <property type="project" value="UniProtKB-SubCell"/>
</dbReference>
<evidence type="ECO:0000256" key="1">
    <source>
        <dbReference type="ARBA" id="ARBA00004329"/>
    </source>
</evidence>
<feature type="domain" description="BCAS3 WD40" evidence="4">
    <location>
        <begin position="139"/>
        <end position="540"/>
    </location>
</feature>
<feature type="domain" description="BCAS3" evidence="3">
    <location>
        <begin position="671"/>
        <end position="810"/>
    </location>
</feature>
<keyword evidence="6" id="KW-1185">Reference proteome</keyword>
<feature type="region of interest" description="Disordered" evidence="2">
    <location>
        <begin position="327"/>
        <end position="346"/>
    </location>
</feature>
<dbReference type="InterPro" id="IPR001680">
    <property type="entry name" value="WD40_rpt"/>
</dbReference>
<dbReference type="OMA" id="KSYDWSS"/>
<feature type="compositionally biased region" description="Polar residues" evidence="2">
    <location>
        <begin position="926"/>
        <end position="940"/>
    </location>
</feature>
<dbReference type="InterPro" id="IPR045142">
    <property type="entry name" value="BCAS3-like"/>
</dbReference>
<feature type="region of interest" description="Disordered" evidence="2">
    <location>
        <begin position="875"/>
        <end position="966"/>
    </location>
</feature>
<dbReference type="Gene3D" id="2.130.10.10">
    <property type="entry name" value="YVTN repeat-like/Quinoprotein amine dehydrogenase"/>
    <property type="match status" value="1"/>
</dbReference>
<name>A0A068VE65_COFCA</name>
<protein>
    <submittedName>
        <fullName evidence="5">Uncharacterized protein</fullName>
    </submittedName>
</protein>
<dbReference type="InterPro" id="IPR022175">
    <property type="entry name" value="BCAS3_dom"/>
</dbReference>
<feature type="compositionally biased region" description="Polar residues" evidence="2">
    <location>
        <begin position="947"/>
        <end position="966"/>
    </location>
</feature>
<dbReference type="InParanoid" id="A0A068VE65"/>
<dbReference type="PANTHER" id="PTHR13268">
    <property type="entry name" value="BREAST CARCINOMA AMPLIFIED SEQUENCE 3"/>
    <property type="match status" value="1"/>
</dbReference>
<dbReference type="InterPro" id="IPR036322">
    <property type="entry name" value="WD40_repeat_dom_sf"/>
</dbReference>
<feature type="compositionally biased region" description="Polar residues" evidence="2">
    <location>
        <begin position="842"/>
        <end position="853"/>
    </location>
</feature>
<dbReference type="OrthoDB" id="25778at2759"/>
<dbReference type="AlphaFoldDB" id="A0A068VE65"/>
<feature type="compositionally biased region" description="Low complexity" evidence="2">
    <location>
        <begin position="330"/>
        <end position="346"/>
    </location>
</feature>
<evidence type="ECO:0000256" key="2">
    <source>
        <dbReference type="SAM" id="MobiDB-lite"/>
    </source>
</evidence>
<dbReference type="Pfam" id="PF21034">
    <property type="entry name" value="BCAS3_WD40"/>
    <property type="match status" value="1"/>
</dbReference>
<feature type="region of interest" description="Disordered" evidence="2">
    <location>
        <begin position="823"/>
        <end position="854"/>
    </location>
</feature>
<dbReference type="SMART" id="SM00320">
    <property type="entry name" value="WD40"/>
    <property type="match status" value="3"/>
</dbReference>
<dbReference type="FunFam" id="2.130.10.10:FF:000782">
    <property type="entry name" value="Autophagy-related protein 18h"/>
    <property type="match status" value="1"/>
</dbReference>
<dbReference type="Gramene" id="CDP17988">
    <property type="protein sequence ID" value="CDP17988"/>
    <property type="gene ID" value="GSCOC_T00001248001"/>
</dbReference>
<dbReference type="GO" id="GO:0042594">
    <property type="term" value="P:response to starvation"/>
    <property type="evidence" value="ECO:0007669"/>
    <property type="project" value="EnsemblPlants"/>
</dbReference>
<dbReference type="PANTHER" id="PTHR13268:SF0">
    <property type="entry name" value="BCAS3 MICROTUBULE ASSOCIATED CELL MIGRATION FACTOR"/>
    <property type="match status" value="1"/>
</dbReference>
<evidence type="ECO:0000259" key="4">
    <source>
        <dbReference type="Pfam" id="PF21034"/>
    </source>
</evidence>
<dbReference type="SUPFAM" id="SSF50978">
    <property type="entry name" value="WD40 repeat-like"/>
    <property type="match status" value="1"/>
</dbReference>
<sequence>MLFNNLIVINSRQRTAAESTAEAESDGGGGGLKGLKKEVGGGEVSLLVFLVLFFSSGENNIKAINHHHGKNGTSPRTNGFVPNSLKFISSCIKTVSSNVKSAGVSVAGSIAGDSSDDLHKDQVLWASFDGIELGSSLRRVLLIGYSNGFQVLDVNDASRVTELVSRRDDPVTFLQIQPMPAKSVEREGYRASHPMLLVVASDEASYTGPVQNGRDGFVDHQSANILASPTTVRFYSLRSHNYVQVLRFRSTVYMVRCSPQIVAVGLAAQIYCFDALTLENKFSVLTYPVPQLGGQGTNGVNIGYGPMAVGPRWLAYASNNPLLSNTGRLSPQSLSPSPGVSPSTSPGSGNLVARYAMESSKQLAVGLINLGDMGYKTLSKYCHELLPDGSSSPVSSNSNWKGGRATAHSSETDAAGMVVIKDFASKTVISQFRAHTSPLSALCFDPSGTLLVTASIHGNNINIFRILPSKTQNGLGADNYDWSSSHVHLYKLHRGMTSAVIQDICFSHYSQWVAVVSSRGTCHIFVLSPFGGETGLRLQSSHIDGPTLSPVLSMPWWSTSSFLINQQASSPPPVPLTLSVVCRIKSGNWLNTVSNAASSAAGKVSPTSGVIAAVFHSLLHQNSQSVSPNGKALEHLLVYSPSGHLVQYELMPSLGGEQSESTLKNGTSSMVQMQEDDLGVKVEPVQRWDVCRRANWPEKEEYIQGITLGGREAPEAFMDSAQPEDNEIGEKDAVKPHDRSHWYLSNAEVQLRSGRMPIWQKSKIYFYTMSHGGYEEQNLVDVNTGGEIEIEKIPATEVEIRRRELLPVFDHFRRIQSDWSDDRFRSSSFGSHTGKDKLEDSVVSNSKQISPASTRKIPAGFAKASAFLHGLDHMGASDSGSDGSTVDENDGVRRSGSVSLNRRSSSSPESSAKTMNSLEESYIVNRPSSPKNGPHSTEGSTIRGFVQSPNSTITGELSNTSSNRSDASMKIIDEGPVHEDMHDPVDFGQYFQEGYCKASATNVSHELSEGVTDIDSSNSPCDREKTEEDVESDGVLGGVFAFSEEVIGPATAGNLKTFWCFTDEASLHAVSTLIMFLMKPTCSPIFS</sequence>
<gene>
    <name evidence="5" type="ORF">GSCOC_T00001248001</name>
</gene>
<proteinExistence type="predicted"/>
<dbReference type="InterPro" id="IPR015943">
    <property type="entry name" value="WD40/YVTN_repeat-like_dom_sf"/>
</dbReference>
<dbReference type="InterPro" id="IPR048382">
    <property type="entry name" value="BCAS3_WD40"/>
</dbReference>
<dbReference type="EMBL" id="HG739278">
    <property type="protein sequence ID" value="CDP17988.1"/>
    <property type="molecule type" value="Genomic_DNA"/>
</dbReference>
<organism evidence="5 6">
    <name type="scientific">Coffea canephora</name>
    <name type="common">Robusta coffee</name>
    <dbReference type="NCBI Taxonomy" id="49390"/>
    <lineage>
        <taxon>Eukaryota</taxon>
        <taxon>Viridiplantae</taxon>
        <taxon>Streptophyta</taxon>
        <taxon>Embryophyta</taxon>
        <taxon>Tracheophyta</taxon>
        <taxon>Spermatophyta</taxon>
        <taxon>Magnoliopsida</taxon>
        <taxon>eudicotyledons</taxon>
        <taxon>Gunneridae</taxon>
        <taxon>Pentapetalae</taxon>
        <taxon>asterids</taxon>
        <taxon>lamiids</taxon>
        <taxon>Gentianales</taxon>
        <taxon>Rubiaceae</taxon>
        <taxon>Ixoroideae</taxon>
        <taxon>Gardenieae complex</taxon>
        <taxon>Bertiereae - Coffeeae clade</taxon>
        <taxon>Coffeeae</taxon>
        <taxon>Coffea</taxon>
    </lineage>
</organism>
<feature type="compositionally biased region" description="Low complexity" evidence="2">
    <location>
        <begin position="894"/>
        <end position="911"/>
    </location>
</feature>
<dbReference type="Pfam" id="PF12490">
    <property type="entry name" value="BCAS3"/>
    <property type="match status" value="1"/>
</dbReference>
<dbReference type="GO" id="GO:0006914">
    <property type="term" value="P:autophagy"/>
    <property type="evidence" value="ECO:0007669"/>
    <property type="project" value="InterPro"/>
</dbReference>
<evidence type="ECO:0000259" key="3">
    <source>
        <dbReference type="Pfam" id="PF12490"/>
    </source>
</evidence>
<evidence type="ECO:0000313" key="5">
    <source>
        <dbReference type="EMBL" id="CDP17988.1"/>
    </source>
</evidence>
<dbReference type="Proteomes" id="UP000295252">
    <property type="component" value="Chromosome IV"/>
</dbReference>